<keyword evidence="5 7" id="KW-0238">DNA-binding</keyword>
<dbReference type="InterPro" id="IPR038619">
    <property type="entry name" value="MraZ_sf"/>
</dbReference>
<keyword evidence="10" id="KW-1185">Reference proteome</keyword>
<dbReference type="AlphaFoldDB" id="A0A5K7XCU6"/>
<dbReference type="HAMAP" id="MF_01008">
    <property type="entry name" value="MraZ"/>
    <property type="match status" value="1"/>
</dbReference>
<evidence type="ECO:0000256" key="5">
    <source>
        <dbReference type="ARBA" id="ARBA00023125"/>
    </source>
</evidence>
<dbReference type="KEGG" id="lpav:PLANPX_1818"/>
<dbReference type="Gene3D" id="3.40.1550.20">
    <property type="entry name" value="Transcriptional regulator MraZ domain"/>
    <property type="match status" value="1"/>
</dbReference>
<evidence type="ECO:0000259" key="8">
    <source>
        <dbReference type="PROSITE" id="PS51740"/>
    </source>
</evidence>
<dbReference type="InterPro" id="IPR007159">
    <property type="entry name" value="SpoVT-AbrB_dom"/>
</dbReference>
<dbReference type="PANTHER" id="PTHR34701:SF1">
    <property type="entry name" value="TRANSCRIPTIONAL REGULATOR MRAZ"/>
    <property type="match status" value="1"/>
</dbReference>
<dbReference type="GO" id="GO:0000976">
    <property type="term" value="F:transcription cis-regulatory region binding"/>
    <property type="evidence" value="ECO:0007669"/>
    <property type="project" value="TreeGrafter"/>
</dbReference>
<evidence type="ECO:0000256" key="2">
    <source>
        <dbReference type="ARBA" id="ARBA00022490"/>
    </source>
</evidence>
<dbReference type="CDD" id="cd16320">
    <property type="entry name" value="MraZ_N"/>
    <property type="match status" value="1"/>
</dbReference>
<dbReference type="GO" id="GO:0009295">
    <property type="term" value="C:nucleoid"/>
    <property type="evidence" value="ECO:0007669"/>
    <property type="project" value="UniProtKB-SubCell"/>
</dbReference>
<evidence type="ECO:0000313" key="10">
    <source>
        <dbReference type="Proteomes" id="UP000326837"/>
    </source>
</evidence>
<reference evidence="10" key="1">
    <citation type="submission" date="2019-10" db="EMBL/GenBank/DDBJ databases">
        <title>Lacipirellula parvula gen. nov., sp. nov., representing a lineage of planctomycetes widespread in freshwater anoxic habitats, and description of the family Lacipirellulaceae.</title>
        <authorList>
            <person name="Dedysh S.N."/>
            <person name="Kulichevskaya I.S."/>
            <person name="Beletsky A.V."/>
            <person name="Rakitin A.L."/>
            <person name="Mardanov A.V."/>
            <person name="Ivanova A.A."/>
            <person name="Saltykova V.X."/>
            <person name="Rijpstra W.I.C."/>
            <person name="Sinninghe Damste J.S."/>
            <person name="Ravin N.V."/>
        </authorList>
    </citation>
    <scope>NUCLEOTIDE SEQUENCE [LARGE SCALE GENOMIC DNA]</scope>
    <source>
        <strain evidence="10">PX69</strain>
    </source>
</reference>
<feature type="domain" description="SpoVT-AbrB" evidence="8">
    <location>
        <begin position="95"/>
        <end position="140"/>
    </location>
</feature>
<protein>
    <recommendedName>
        <fullName evidence="1 7">Transcriptional regulator MraZ</fullName>
    </recommendedName>
</protein>
<evidence type="ECO:0000256" key="3">
    <source>
        <dbReference type="ARBA" id="ARBA00022737"/>
    </source>
</evidence>
<dbReference type="EMBL" id="AP021861">
    <property type="protein sequence ID" value="BBO32206.1"/>
    <property type="molecule type" value="Genomic_DNA"/>
</dbReference>
<evidence type="ECO:0000256" key="7">
    <source>
        <dbReference type="HAMAP-Rule" id="MF_01008"/>
    </source>
</evidence>
<dbReference type="PANTHER" id="PTHR34701">
    <property type="entry name" value="TRANSCRIPTIONAL REGULATOR MRAZ"/>
    <property type="match status" value="1"/>
</dbReference>
<sequence length="161" mass="18248">MTDSFDLFLGEWPRTIDDRFRLSLPPEWVEPLAVDTANCTLAKERPGCLSLWNTKQWQGWLSNGVELLQSKIRSGRLDRRTESVQLVGRLLSTRHYTLPIAGRGRIAIPDAFREFLGVEPGGDVLIVGAAVCVEIWRPASWSQHIGDQMPGFRQLFDQLTE</sequence>
<keyword evidence="4 7" id="KW-0805">Transcription regulation</keyword>
<dbReference type="SUPFAM" id="SSF89447">
    <property type="entry name" value="AbrB/MazE/MraZ-like"/>
    <property type="match status" value="1"/>
</dbReference>
<dbReference type="InterPro" id="IPR020603">
    <property type="entry name" value="MraZ_dom"/>
</dbReference>
<name>A0A5K7XCU6_9BACT</name>
<comment type="subcellular location">
    <subcellularLocation>
        <location evidence="7">Cytoplasm</location>
        <location evidence="7">Nucleoid</location>
    </subcellularLocation>
</comment>
<dbReference type="GO" id="GO:0003700">
    <property type="term" value="F:DNA-binding transcription factor activity"/>
    <property type="evidence" value="ECO:0007669"/>
    <property type="project" value="UniProtKB-UniRule"/>
</dbReference>
<dbReference type="PROSITE" id="PS51740">
    <property type="entry name" value="SPOVT_ABRB"/>
    <property type="match status" value="1"/>
</dbReference>
<gene>
    <name evidence="7" type="primary">mraZ</name>
    <name evidence="9" type="ORF">PLANPX_1818</name>
</gene>
<dbReference type="InterPro" id="IPR035644">
    <property type="entry name" value="MraZ_C"/>
</dbReference>
<comment type="similarity">
    <text evidence="7">Belongs to the MraZ family.</text>
</comment>
<accession>A0A5K7XCU6</accession>
<dbReference type="RefSeq" id="WP_152098212.1">
    <property type="nucleotide sequence ID" value="NZ_AP021861.1"/>
</dbReference>
<dbReference type="InterPro" id="IPR003444">
    <property type="entry name" value="MraZ"/>
</dbReference>
<dbReference type="InterPro" id="IPR037914">
    <property type="entry name" value="SpoVT-AbrB_sf"/>
</dbReference>
<dbReference type="InterPro" id="IPR035642">
    <property type="entry name" value="MraZ_N"/>
</dbReference>
<dbReference type="GO" id="GO:2000143">
    <property type="term" value="P:negative regulation of DNA-templated transcription initiation"/>
    <property type="evidence" value="ECO:0007669"/>
    <property type="project" value="TreeGrafter"/>
</dbReference>
<keyword evidence="6 7" id="KW-0804">Transcription</keyword>
<evidence type="ECO:0000313" key="9">
    <source>
        <dbReference type="EMBL" id="BBO32206.1"/>
    </source>
</evidence>
<proteinExistence type="inferred from homology"/>
<dbReference type="CDD" id="cd16321">
    <property type="entry name" value="MraZ_C"/>
    <property type="match status" value="1"/>
</dbReference>
<dbReference type="Proteomes" id="UP000326837">
    <property type="component" value="Chromosome"/>
</dbReference>
<evidence type="ECO:0000256" key="6">
    <source>
        <dbReference type="ARBA" id="ARBA00023163"/>
    </source>
</evidence>
<evidence type="ECO:0000256" key="4">
    <source>
        <dbReference type="ARBA" id="ARBA00023015"/>
    </source>
</evidence>
<keyword evidence="3" id="KW-0677">Repeat</keyword>
<organism evidence="9 10">
    <name type="scientific">Lacipirellula parvula</name>
    <dbReference type="NCBI Taxonomy" id="2650471"/>
    <lineage>
        <taxon>Bacteria</taxon>
        <taxon>Pseudomonadati</taxon>
        <taxon>Planctomycetota</taxon>
        <taxon>Planctomycetia</taxon>
        <taxon>Pirellulales</taxon>
        <taxon>Lacipirellulaceae</taxon>
        <taxon>Lacipirellula</taxon>
    </lineage>
</organism>
<dbReference type="Pfam" id="PF02381">
    <property type="entry name" value="MraZ"/>
    <property type="match status" value="1"/>
</dbReference>
<keyword evidence="2 7" id="KW-0963">Cytoplasm</keyword>
<dbReference type="GO" id="GO:0005737">
    <property type="term" value="C:cytoplasm"/>
    <property type="evidence" value="ECO:0007669"/>
    <property type="project" value="UniProtKB-UniRule"/>
</dbReference>
<comment type="subunit">
    <text evidence="7">Forms oligomers.</text>
</comment>
<evidence type="ECO:0000256" key="1">
    <source>
        <dbReference type="ARBA" id="ARBA00013860"/>
    </source>
</evidence>